<keyword evidence="12" id="KW-1185">Reference proteome</keyword>
<evidence type="ECO:0000313" key="11">
    <source>
        <dbReference type="EMBL" id="MCQ4334765.1"/>
    </source>
</evidence>
<feature type="domain" description="DNA methylase N-4/N-6" evidence="10">
    <location>
        <begin position="36"/>
        <end position="205"/>
    </location>
</feature>
<dbReference type="InterPro" id="IPR001091">
    <property type="entry name" value="RM_Methyltransferase"/>
</dbReference>
<gene>
    <name evidence="11" type="ORF">KM295_15025</name>
</gene>
<dbReference type="AlphaFoldDB" id="A0A9R1D7V1"/>
<keyword evidence="2 8" id="KW-0489">Methyltransferase</keyword>
<evidence type="ECO:0000256" key="4">
    <source>
        <dbReference type="ARBA" id="ARBA00022691"/>
    </source>
</evidence>
<dbReference type="GO" id="GO:0032259">
    <property type="term" value="P:methylation"/>
    <property type="evidence" value="ECO:0007669"/>
    <property type="project" value="UniProtKB-KW"/>
</dbReference>
<evidence type="ECO:0000313" key="12">
    <source>
        <dbReference type="Proteomes" id="UP001139494"/>
    </source>
</evidence>
<evidence type="ECO:0000256" key="9">
    <source>
        <dbReference type="SAM" id="MobiDB-lite"/>
    </source>
</evidence>
<dbReference type="RefSeq" id="WP_256030858.1">
    <property type="nucleotide sequence ID" value="NZ_JAHLKM010000036.1"/>
</dbReference>
<keyword evidence="4 8" id="KW-0949">S-adenosyl-L-methionine</keyword>
<evidence type="ECO:0000256" key="2">
    <source>
        <dbReference type="ARBA" id="ARBA00022603"/>
    </source>
</evidence>
<feature type="region of interest" description="Disordered" evidence="9">
    <location>
        <begin position="340"/>
        <end position="363"/>
    </location>
</feature>
<proteinExistence type="inferred from homology"/>
<dbReference type="GO" id="GO:0009307">
    <property type="term" value="P:DNA restriction-modification system"/>
    <property type="evidence" value="ECO:0007669"/>
    <property type="project" value="UniProtKB-KW"/>
</dbReference>
<comment type="similarity">
    <text evidence="1">Belongs to the N(4)/N(6)-methyltransferase family. N(4) subfamily.</text>
</comment>
<dbReference type="SUPFAM" id="SSF53335">
    <property type="entry name" value="S-adenosyl-L-methionine-dependent methyltransferases"/>
    <property type="match status" value="2"/>
</dbReference>
<evidence type="ECO:0000256" key="6">
    <source>
        <dbReference type="ARBA" id="ARBA00023125"/>
    </source>
</evidence>
<dbReference type="GO" id="GO:0015667">
    <property type="term" value="F:site-specific DNA-methyltransferase (cytosine-N4-specific) activity"/>
    <property type="evidence" value="ECO:0007669"/>
    <property type="project" value="UniProtKB-EC"/>
</dbReference>
<dbReference type="InterPro" id="IPR029063">
    <property type="entry name" value="SAM-dependent_MTases_sf"/>
</dbReference>
<protein>
    <recommendedName>
        <fullName evidence="8">Type II methyltransferase</fullName>
        <ecNumber evidence="8">2.1.1.113</ecNumber>
    </recommendedName>
    <alternativeName>
        <fullName evidence="8">N-4 cytosine-specific methyltransferase</fullName>
    </alternativeName>
</protein>
<organism evidence="11 12">
    <name type="scientific">Natronomonas aquatica</name>
    <dbReference type="NCBI Taxonomy" id="2841590"/>
    <lineage>
        <taxon>Archaea</taxon>
        <taxon>Methanobacteriati</taxon>
        <taxon>Methanobacteriota</taxon>
        <taxon>Stenosarchaea group</taxon>
        <taxon>Halobacteria</taxon>
        <taxon>Halobacteriales</taxon>
        <taxon>Natronomonadaceae</taxon>
        <taxon>Natronomonas</taxon>
    </lineage>
</organism>
<reference evidence="11" key="1">
    <citation type="journal article" date="2023" name="Front. Microbiol.">
        <title>Genomic-based phylogenetic and metabolic analyses of the genus Natronomonas, and description of Natronomonas aquatica sp. nov.</title>
        <authorList>
            <person name="Garcia-Roldan A."/>
            <person name="Duran-Viseras A."/>
            <person name="de la Haba R.R."/>
            <person name="Corral P."/>
            <person name="Sanchez-Porro C."/>
            <person name="Ventosa A."/>
        </authorList>
    </citation>
    <scope>NUCLEOTIDE SEQUENCE</scope>
    <source>
        <strain evidence="11">F2-12</strain>
    </source>
</reference>
<evidence type="ECO:0000256" key="8">
    <source>
        <dbReference type="RuleBase" id="RU362026"/>
    </source>
</evidence>
<dbReference type="EC" id="2.1.1.113" evidence="8"/>
<dbReference type="GO" id="GO:0008170">
    <property type="term" value="F:N-methyltransferase activity"/>
    <property type="evidence" value="ECO:0007669"/>
    <property type="project" value="InterPro"/>
</dbReference>
<sequence>MSTELDELGYPSPDQSHTYEFYEADARDIPLDDNTVDLVVTSPPYYQKRDYGFDEQIGQETSVDAFVSELVEAMQEWKRVLRPHGSIILNIGDTYERRSLVGVPWKLAEAARDGGWLVRNEIMWIKNGGMPEPAQNRLAQRHENIFHFTPSNEYYYDLHGYSHAFGNGANPGDVWEFGFDRNTGGHLAPFPEELVERCLTMACPPAVCTECGKPLERKLRRTDKLDPERPQAKRAMEKYEQSDLTKEHIRAIQSAGITDAGKAKEIQDGTGRNTDEVQKLADEAKEVLGGYYREFTFAKKETAGWEPQCDCNAGTEPGTVLDPFCGSGTVLDVATRLGFSSRGTDLDPPDDFQMSLEAAAKNK</sequence>
<dbReference type="PRINTS" id="PR00508">
    <property type="entry name" value="S21N4MTFRASE"/>
</dbReference>
<dbReference type="Gene3D" id="3.40.50.150">
    <property type="entry name" value="Vaccinia Virus protein VP39"/>
    <property type="match status" value="2"/>
</dbReference>
<accession>A0A9R1D7V1</accession>
<evidence type="ECO:0000256" key="5">
    <source>
        <dbReference type="ARBA" id="ARBA00022747"/>
    </source>
</evidence>
<evidence type="ECO:0000259" key="10">
    <source>
        <dbReference type="Pfam" id="PF01555"/>
    </source>
</evidence>
<evidence type="ECO:0000256" key="1">
    <source>
        <dbReference type="ARBA" id="ARBA00010203"/>
    </source>
</evidence>
<keyword evidence="6" id="KW-0238">DNA-binding</keyword>
<comment type="catalytic activity">
    <reaction evidence="7 8">
        <text>a 2'-deoxycytidine in DNA + S-adenosyl-L-methionine = an N(4)-methyl-2'-deoxycytidine in DNA + S-adenosyl-L-homocysteine + H(+)</text>
        <dbReference type="Rhea" id="RHEA:16857"/>
        <dbReference type="Rhea" id="RHEA-COMP:11369"/>
        <dbReference type="Rhea" id="RHEA-COMP:13674"/>
        <dbReference type="ChEBI" id="CHEBI:15378"/>
        <dbReference type="ChEBI" id="CHEBI:57856"/>
        <dbReference type="ChEBI" id="CHEBI:59789"/>
        <dbReference type="ChEBI" id="CHEBI:85452"/>
        <dbReference type="ChEBI" id="CHEBI:137933"/>
        <dbReference type="EC" id="2.1.1.113"/>
    </reaction>
</comment>
<dbReference type="PROSITE" id="PS00093">
    <property type="entry name" value="N4_MTASE"/>
    <property type="match status" value="1"/>
</dbReference>
<keyword evidence="5 8" id="KW-0680">Restriction system</keyword>
<comment type="caution">
    <text evidence="11">The sequence shown here is derived from an EMBL/GenBank/DDBJ whole genome shotgun (WGS) entry which is preliminary data.</text>
</comment>
<evidence type="ECO:0000256" key="7">
    <source>
        <dbReference type="ARBA" id="ARBA00049120"/>
    </source>
</evidence>
<dbReference type="GO" id="GO:0003677">
    <property type="term" value="F:DNA binding"/>
    <property type="evidence" value="ECO:0007669"/>
    <property type="project" value="UniProtKB-KW"/>
</dbReference>
<dbReference type="Proteomes" id="UP001139494">
    <property type="component" value="Unassembled WGS sequence"/>
</dbReference>
<dbReference type="InterPro" id="IPR002941">
    <property type="entry name" value="DNA_methylase_N4/N6"/>
</dbReference>
<feature type="region of interest" description="Disordered" evidence="9">
    <location>
        <begin position="225"/>
        <end position="245"/>
    </location>
</feature>
<dbReference type="EMBL" id="JAHLKM010000036">
    <property type="protein sequence ID" value="MCQ4334765.1"/>
    <property type="molecule type" value="Genomic_DNA"/>
</dbReference>
<dbReference type="InterPro" id="IPR017985">
    <property type="entry name" value="MeTrfase_CN4_CS"/>
</dbReference>
<name>A0A9R1D7V1_9EURY</name>
<dbReference type="Pfam" id="PF01555">
    <property type="entry name" value="N6_N4_Mtase"/>
    <property type="match status" value="1"/>
</dbReference>
<keyword evidence="3" id="KW-0808">Transferase</keyword>
<evidence type="ECO:0000256" key="3">
    <source>
        <dbReference type="ARBA" id="ARBA00022679"/>
    </source>
</evidence>